<protein>
    <recommendedName>
        <fullName evidence="2">DUF6594 domain-containing protein</fullName>
    </recommendedName>
</protein>
<dbReference type="EMBL" id="LN649229">
    <property type="protein sequence ID" value="CEI67717.1"/>
    <property type="molecule type" value="Genomic_DNA"/>
</dbReference>
<accession>A0A2L2TRF7</accession>
<dbReference type="STRING" id="56646.A0A2L2TRF7"/>
<reference evidence="4" key="1">
    <citation type="submission" date="2014-10" db="EMBL/GenBank/DDBJ databases">
        <authorList>
            <person name="King R."/>
        </authorList>
    </citation>
    <scope>NUCLEOTIDE SEQUENCE [LARGE SCALE GENOMIC DNA]</scope>
    <source>
        <strain evidence="4">A3/5</strain>
    </source>
</reference>
<keyword evidence="1" id="KW-0472">Membrane</keyword>
<feature type="transmembrane region" description="Helical" evidence="1">
    <location>
        <begin position="87"/>
        <end position="109"/>
    </location>
</feature>
<keyword evidence="1" id="KW-0812">Transmembrane</keyword>
<evidence type="ECO:0000313" key="4">
    <source>
        <dbReference type="Proteomes" id="UP000245910"/>
    </source>
</evidence>
<dbReference type="InterPro" id="IPR046529">
    <property type="entry name" value="DUF6594"/>
</dbReference>
<organism evidence="3 4">
    <name type="scientific">Fusarium venenatum</name>
    <dbReference type="NCBI Taxonomy" id="56646"/>
    <lineage>
        <taxon>Eukaryota</taxon>
        <taxon>Fungi</taxon>
        <taxon>Dikarya</taxon>
        <taxon>Ascomycota</taxon>
        <taxon>Pezizomycotina</taxon>
        <taxon>Sordariomycetes</taxon>
        <taxon>Hypocreomycetidae</taxon>
        <taxon>Hypocreales</taxon>
        <taxon>Nectriaceae</taxon>
        <taxon>Fusarium</taxon>
    </lineage>
</organism>
<dbReference type="Proteomes" id="UP000245910">
    <property type="component" value="Chromosome I"/>
</dbReference>
<evidence type="ECO:0000259" key="2">
    <source>
        <dbReference type="Pfam" id="PF20237"/>
    </source>
</evidence>
<dbReference type="AlphaFoldDB" id="A0A2L2TRF7"/>
<evidence type="ECO:0000313" key="3">
    <source>
        <dbReference type="EMBL" id="CEI67717.1"/>
    </source>
</evidence>
<keyword evidence="4" id="KW-1185">Reference proteome</keyword>
<feature type="transmembrane region" description="Helical" evidence="1">
    <location>
        <begin position="116"/>
        <end position="133"/>
    </location>
</feature>
<proteinExistence type="predicted"/>
<sequence length="136" mass="15323">MITVPLLKKNKIPKDKTPLRRLLDSSLRLRILAFWRHREDDVPNYDANHLHYYSVKRMNGFLSAIIVVVGVVMLITPIWVLQATSSFRAKLIVIIVFISAFLVVVSLIMTTRSFEALAATAGNAAVLMIFIQLDGT</sequence>
<dbReference type="PANTHER" id="PTHR34502:SF4">
    <property type="entry name" value="DUF6594 DOMAIN-CONTAINING PROTEIN"/>
    <property type="match status" value="1"/>
</dbReference>
<name>A0A2L2TRF7_9HYPO</name>
<keyword evidence="1" id="KW-1133">Transmembrane helix</keyword>
<evidence type="ECO:0000256" key="1">
    <source>
        <dbReference type="SAM" id="Phobius"/>
    </source>
</evidence>
<feature type="domain" description="DUF6594" evidence="2">
    <location>
        <begin position="13"/>
        <end position="128"/>
    </location>
</feature>
<dbReference type="Pfam" id="PF20237">
    <property type="entry name" value="DUF6594"/>
    <property type="match status" value="1"/>
</dbReference>
<dbReference type="PANTHER" id="PTHR34502">
    <property type="entry name" value="DUF6594 DOMAIN-CONTAINING PROTEIN-RELATED"/>
    <property type="match status" value="1"/>
</dbReference>
<feature type="transmembrane region" description="Helical" evidence="1">
    <location>
        <begin position="61"/>
        <end position="81"/>
    </location>
</feature>